<dbReference type="EnsemblMetazoa" id="ACOM036939-RA">
    <property type="protein sequence ID" value="ACOM036939-PA.1"/>
    <property type="gene ID" value="ACOM036939"/>
</dbReference>
<feature type="region of interest" description="Disordered" evidence="1">
    <location>
        <begin position="90"/>
        <end position="109"/>
    </location>
</feature>
<dbReference type="Proteomes" id="UP000075882">
    <property type="component" value="Unassembled WGS sequence"/>
</dbReference>
<proteinExistence type="predicted"/>
<reference evidence="2" key="1">
    <citation type="submission" date="2022-08" db="UniProtKB">
        <authorList>
            <consortium name="EnsemblMetazoa"/>
        </authorList>
    </citation>
    <scope>IDENTIFICATION</scope>
</reference>
<dbReference type="AlphaFoldDB" id="A0A8W7PUG5"/>
<protein>
    <submittedName>
        <fullName evidence="2">Uncharacterized protein</fullName>
    </submittedName>
</protein>
<evidence type="ECO:0000256" key="1">
    <source>
        <dbReference type="SAM" id="MobiDB-lite"/>
    </source>
</evidence>
<accession>A0A8W7PUG5</accession>
<organism evidence="2">
    <name type="scientific">Anopheles coluzzii</name>
    <name type="common">African malaria mosquito</name>
    <dbReference type="NCBI Taxonomy" id="1518534"/>
    <lineage>
        <taxon>Eukaryota</taxon>
        <taxon>Metazoa</taxon>
        <taxon>Ecdysozoa</taxon>
        <taxon>Arthropoda</taxon>
        <taxon>Hexapoda</taxon>
        <taxon>Insecta</taxon>
        <taxon>Pterygota</taxon>
        <taxon>Neoptera</taxon>
        <taxon>Endopterygota</taxon>
        <taxon>Diptera</taxon>
        <taxon>Nematocera</taxon>
        <taxon>Culicoidea</taxon>
        <taxon>Culicidae</taxon>
        <taxon>Anophelinae</taxon>
        <taxon>Anopheles</taxon>
    </lineage>
</organism>
<sequence>MWGVKLWAPFQPHASLDWAQKFSSCCRNGPVGQAYRMYSRGAHSSRKGSFTCASSQSEASWTPRLPLSPLSSIVGLYAVVGLPADVMPDASEASDLSSAGGPSLQASDGNRRNRAARYLGWLMPYTIGL</sequence>
<evidence type="ECO:0000313" key="2">
    <source>
        <dbReference type="EnsemblMetazoa" id="ACOM036939-PA.1"/>
    </source>
</evidence>
<name>A0A8W7PUG5_ANOCL</name>